<comment type="caution">
    <text evidence="6">The sequence shown here is derived from an EMBL/GenBank/DDBJ whole genome shotgun (WGS) entry which is preliminary data.</text>
</comment>
<dbReference type="InterPro" id="IPR050557">
    <property type="entry name" value="RTX_toxin/Mannuronan_C5-epim"/>
</dbReference>
<feature type="non-terminal residue" evidence="6">
    <location>
        <position position="1"/>
    </location>
</feature>
<dbReference type="PANTHER" id="PTHR38340:SF1">
    <property type="entry name" value="S-LAYER PROTEIN"/>
    <property type="match status" value="1"/>
</dbReference>
<organism evidence="6 7">
    <name type="scientific">Chromobacterium violaceum</name>
    <dbReference type="NCBI Taxonomy" id="536"/>
    <lineage>
        <taxon>Bacteria</taxon>
        <taxon>Pseudomonadati</taxon>
        <taxon>Pseudomonadota</taxon>
        <taxon>Betaproteobacteria</taxon>
        <taxon>Neisseriales</taxon>
        <taxon>Chromobacteriaceae</taxon>
        <taxon>Chromobacterium</taxon>
    </lineage>
</organism>
<accession>A0A202B219</accession>
<proteinExistence type="predicted"/>
<evidence type="ECO:0000256" key="3">
    <source>
        <dbReference type="ARBA" id="ARBA00022837"/>
    </source>
</evidence>
<dbReference type="PANTHER" id="PTHR38340">
    <property type="entry name" value="S-LAYER PROTEIN"/>
    <property type="match status" value="1"/>
</dbReference>
<dbReference type="RefSeq" id="WP_140411306.1">
    <property type="nucleotide sequence ID" value="NZ_NHOO01000045.1"/>
</dbReference>
<feature type="domain" description="Haemolysin-type calcium binding-related" evidence="5">
    <location>
        <begin position="125"/>
        <end position="165"/>
    </location>
</feature>
<keyword evidence="7" id="KW-1185">Reference proteome</keyword>
<dbReference type="InterPro" id="IPR011049">
    <property type="entry name" value="Serralysin-like_metalloprot_C"/>
</dbReference>
<protein>
    <recommendedName>
        <fullName evidence="5">Haemolysin-type calcium binding-related domain-containing protein</fullName>
    </recommendedName>
</protein>
<feature type="region of interest" description="Disordered" evidence="4">
    <location>
        <begin position="238"/>
        <end position="262"/>
    </location>
</feature>
<dbReference type="PRINTS" id="PR00313">
    <property type="entry name" value="CABNDNGRPT"/>
</dbReference>
<keyword evidence="2" id="KW-0964">Secreted</keyword>
<sequence length="361" mass="37795">GGIGNDTLNGGNGADLLEGGDGDDTLTGGDGGWGEERDTLRGGAGNDLLIAASQGWNNVLEGGAGNDTLRGSYARDIYLFNLGDGQDLIIERDNGGRGAGDYNDELRFGADIKDTDIQVLRSGNDMVFRHVNGRDSVTVKDWFANQLYWIEQITFASGVKWTADQLMKQGVPLVGTELGDTLRGGDVDDWMQGNGGNDSLYGGVGNDLLEGGAGDDGLFGEDGNDTLRGGIGNDTLNGGNGADLLEGGDGDDTLTGGDGGWGEERDTLRGGAGNDLLIAASQGWNNVLEGGAGNDTLRGSYARDIYLFNLGDGQDLIIERDNGGRGAGDYNDELRFGADIKDTDIQVLRSGNDMVFRHVNG</sequence>
<dbReference type="GO" id="GO:0005576">
    <property type="term" value="C:extracellular region"/>
    <property type="evidence" value="ECO:0007669"/>
    <property type="project" value="UniProtKB-SubCell"/>
</dbReference>
<dbReference type="Proteomes" id="UP000196342">
    <property type="component" value="Unassembled WGS sequence"/>
</dbReference>
<comment type="subcellular location">
    <subcellularLocation>
        <location evidence="1">Secreted</location>
    </subcellularLocation>
</comment>
<evidence type="ECO:0000256" key="2">
    <source>
        <dbReference type="ARBA" id="ARBA00022525"/>
    </source>
</evidence>
<dbReference type="InterPro" id="IPR018511">
    <property type="entry name" value="Hemolysin-typ_Ca-bd_CS"/>
</dbReference>
<dbReference type="Pfam" id="PF06594">
    <property type="entry name" value="HCBP_related"/>
    <property type="match status" value="1"/>
</dbReference>
<name>A0A202B219_CHRVL</name>
<feature type="region of interest" description="Disordered" evidence="4">
    <location>
        <begin position="1"/>
        <end position="38"/>
    </location>
</feature>
<dbReference type="AlphaFoldDB" id="A0A202B219"/>
<dbReference type="Pfam" id="PF00353">
    <property type="entry name" value="HemolysinCabind"/>
    <property type="match status" value="7"/>
</dbReference>
<feature type="non-terminal residue" evidence="6">
    <location>
        <position position="361"/>
    </location>
</feature>
<dbReference type="SUPFAM" id="SSF51120">
    <property type="entry name" value="beta-Roll"/>
    <property type="match status" value="2"/>
</dbReference>
<dbReference type="InterPro" id="IPR010566">
    <property type="entry name" value="Haemolys_ca-bd"/>
</dbReference>
<dbReference type="GO" id="GO:0005509">
    <property type="term" value="F:calcium ion binding"/>
    <property type="evidence" value="ECO:0007669"/>
    <property type="project" value="InterPro"/>
</dbReference>
<gene>
    <name evidence="6" type="ORF">CBW21_22720</name>
</gene>
<evidence type="ECO:0000313" key="7">
    <source>
        <dbReference type="Proteomes" id="UP000196342"/>
    </source>
</evidence>
<evidence type="ECO:0000256" key="1">
    <source>
        <dbReference type="ARBA" id="ARBA00004613"/>
    </source>
</evidence>
<dbReference type="InterPro" id="IPR001343">
    <property type="entry name" value="Hemolysn_Ca-bd"/>
</dbReference>
<evidence type="ECO:0000259" key="5">
    <source>
        <dbReference type="Pfam" id="PF06594"/>
    </source>
</evidence>
<reference evidence="6 7" key="1">
    <citation type="submission" date="2017-05" db="EMBL/GenBank/DDBJ databases">
        <title>Chromobacterium violaceum GHPS1 isolated from Hydrocarbon polluted soil in French Guiana display an awesome secondary metabolite arsenal and a battery of drug and heavy-metal-resistance and detoxification of xenobiotics proteins.</title>
        <authorList>
            <person name="Belbahri L."/>
        </authorList>
    </citation>
    <scope>NUCLEOTIDE SEQUENCE [LARGE SCALE GENOMIC DNA]</scope>
    <source>
        <strain evidence="6 7">GHPS1</strain>
    </source>
</reference>
<dbReference type="Gene3D" id="2.150.10.10">
    <property type="entry name" value="Serralysin-like metalloprotease, C-terminal"/>
    <property type="match status" value="4"/>
</dbReference>
<evidence type="ECO:0000256" key="4">
    <source>
        <dbReference type="SAM" id="MobiDB-lite"/>
    </source>
</evidence>
<evidence type="ECO:0000313" key="6">
    <source>
        <dbReference type="EMBL" id="OVE45544.1"/>
    </source>
</evidence>
<dbReference type="PROSITE" id="PS00330">
    <property type="entry name" value="HEMOLYSIN_CALCIUM"/>
    <property type="match status" value="5"/>
</dbReference>
<dbReference type="EMBL" id="NHOO01000045">
    <property type="protein sequence ID" value="OVE45544.1"/>
    <property type="molecule type" value="Genomic_DNA"/>
</dbReference>
<keyword evidence="3" id="KW-0106">Calcium</keyword>